<proteinExistence type="predicted"/>
<sequence length="60" mass="6605">MEYFPITDGSRERHIAGRSECESGNREAFTASVIHRSGKTANMTMKTDADILTIGEIKAC</sequence>
<name>A0ABM6EN83_9GAMM</name>
<dbReference type="EMBL" id="CP016043">
    <property type="protein sequence ID" value="AOV98424.1"/>
    <property type="molecule type" value="Genomic_DNA"/>
</dbReference>
<gene>
    <name evidence="1" type="ORF">A9798_16725</name>
</gene>
<protein>
    <submittedName>
        <fullName evidence="1">Uncharacterized protein</fullName>
    </submittedName>
</protein>
<keyword evidence="2" id="KW-1185">Reference proteome</keyword>
<evidence type="ECO:0000313" key="2">
    <source>
        <dbReference type="Proteomes" id="UP000175893"/>
    </source>
</evidence>
<dbReference type="Proteomes" id="UP000175893">
    <property type="component" value="Chromosome"/>
</dbReference>
<organism evidence="1 2">
    <name type="scientific">Edwardsiella hoshinae</name>
    <dbReference type="NCBI Taxonomy" id="93378"/>
    <lineage>
        <taxon>Bacteria</taxon>
        <taxon>Pseudomonadati</taxon>
        <taxon>Pseudomonadota</taxon>
        <taxon>Gammaproteobacteria</taxon>
        <taxon>Enterobacterales</taxon>
        <taxon>Hafniaceae</taxon>
        <taxon>Edwardsiella</taxon>
    </lineage>
</organism>
<evidence type="ECO:0000313" key="1">
    <source>
        <dbReference type="EMBL" id="AOV98424.1"/>
    </source>
</evidence>
<reference evidence="1 2" key="1">
    <citation type="submission" date="2016-06" db="EMBL/GenBank/DDBJ databases">
        <title>Complete genome sequence of Edwardsiella hoshinae ATCC 35051.</title>
        <authorList>
            <person name="Reichley S.R."/>
            <person name="Waldbieser G.C."/>
            <person name="Lawrence M.L."/>
            <person name="Griffin M.J."/>
        </authorList>
    </citation>
    <scope>NUCLEOTIDE SEQUENCE [LARGE SCALE GENOMIC DNA]</scope>
    <source>
        <strain evidence="1 2">ATCC 35051</strain>
    </source>
</reference>
<accession>A0ABM6EN83</accession>